<feature type="transmembrane region" description="Helical" evidence="14">
    <location>
        <begin position="278"/>
        <end position="300"/>
    </location>
</feature>
<feature type="domain" description="Neurotransmitter-gated ion-channel transmembrane" evidence="16">
    <location>
        <begin position="253"/>
        <end position="382"/>
    </location>
</feature>
<feature type="domain" description="Neurotransmitter-gated ion-channel ligand-binding" evidence="15">
    <location>
        <begin position="26"/>
        <end position="246"/>
    </location>
</feature>
<comment type="similarity">
    <text evidence="14">Belongs to the ligand-gated ion channel (TC 1.A.9) family.</text>
</comment>
<dbReference type="GO" id="GO:0004888">
    <property type="term" value="F:transmembrane signaling receptor activity"/>
    <property type="evidence" value="ECO:0007669"/>
    <property type="project" value="InterPro"/>
</dbReference>
<dbReference type="PRINTS" id="PR00254">
    <property type="entry name" value="NICOTINICR"/>
</dbReference>
<evidence type="ECO:0000259" key="15">
    <source>
        <dbReference type="Pfam" id="PF02931"/>
    </source>
</evidence>
<dbReference type="PROSITE" id="PS00236">
    <property type="entry name" value="NEUROTR_ION_CHANNEL"/>
    <property type="match status" value="1"/>
</dbReference>
<keyword evidence="2" id="KW-1003">Cell membrane</keyword>
<feature type="chain" id="PRO_5033105017" description="Acetylcholine receptor subunit alpha-type acr-16" evidence="14">
    <location>
        <begin position="22"/>
        <end position="485"/>
    </location>
</feature>
<dbReference type="GO" id="GO:0022848">
    <property type="term" value="F:acetylcholine-gated monoatomic cation-selective channel activity"/>
    <property type="evidence" value="ECO:0007669"/>
    <property type="project" value="InterPro"/>
</dbReference>
<dbReference type="SUPFAM" id="SSF63712">
    <property type="entry name" value="Nicotinic receptor ligand binding domain-like"/>
    <property type="match status" value="1"/>
</dbReference>
<dbReference type="InterPro" id="IPR018000">
    <property type="entry name" value="Neurotransmitter_ion_chnl_CS"/>
</dbReference>
<evidence type="ECO:0000256" key="1">
    <source>
        <dbReference type="ARBA" id="ARBA00022448"/>
    </source>
</evidence>
<evidence type="ECO:0000256" key="8">
    <source>
        <dbReference type="ARBA" id="ARBA00023157"/>
    </source>
</evidence>
<evidence type="ECO:0000256" key="7">
    <source>
        <dbReference type="ARBA" id="ARBA00023136"/>
    </source>
</evidence>
<keyword evidence="3 14" id="KW-0812">Transmembrane</keyword>
<dbReference type="InterPro" id="IPR006202">
    <property type="entry name" value="Neur_chan_lig-bd"/>
</dbReference>
<evidence type="ECO:0000313" key="17">
    <source>
        <dbReference type="EMBL" id="CAF3590409.1"/>
    </source>
</evidence>
<evidence type="ECO:0000259" key="16">
    <source>
        <dbReference type="Pfam" id="PF02932"/>
    </source>
</evidence>
<evidence type="ECO:0000256" key="4">
    <source>
        <dbReference type="ARBA" id="ARBA00022989"/>
    </source>
</evidence>
<comment type="caution">
    <text evidence="17">The sequence shown here is derived from an EMBL/GenBank/DDBJ whole genome shotgun (WGS) entry which is preliminary data.</text>
</comment>
<dbReference type="GO" id="GO:0045211">
    <property type="term" value="C:postsynaptic membrane"/>
    <property type="evidence" value="ECO:0007669"/>
    <property type="project" value="InterPro"/>
</dbReference>
<feature type="transmembrane region" description="Helical" evidence="14">
    <location>
        <begin position="312"/>
        <end position="335"/>
    </location>
</feature>
<evidence type="ECO:0000256" key="12">
    <source>
        <dbReference type="ARBA" id="ARBA00023303"/>
    </source>
</evidence>
<evidence type="ECO:0000256" key="9">
    <source>
        <dbReference type="ARBA" id="ARBA00023170"/>
    </source>
</evidence>
<evidence type="ECO:0000256" key="11">
    <source>
        <dbReference type="ARBA" id="ARBA00023286"/>
    </source>
</evidence>
<keyword evidence="5" id="KW-0770">Synapse</keyword>
<dbReference type="Proteomes" id="UP000663881">
    <property type="component" value="Unassembled WGS sequence"/>
</dbReference>
<protein>
    <recommendedName>
        <fullName evidence="19">Acetylcholine receptor subunit alpha-type acr-16</fullName>
    </recommendedName>
</protein>
<feature type="transmembrane region" description="Helical" evidence="14">
    <location>
        <begin position="247"/>
        <end position="271"/>
    </location>
</feature>
<keyword evidence="9" id="KW-0675">Receptor</keyword>
<evidence type="ECO:0000256" key="2">
    <source>
        <dbReference type="ARBA" id="ARBA00022475"/>
    </source>
</evidence>
<dbReference type="Gene3D" id="1.20.58.390">
    <property type="entry name" value="Neurotransmitter-gated ion-channel transmembrane domain"/>
    <property type="match status" value="2"/>
</dbReference>
<keyword evidence="10" id="KW-0325">Glycoprotein</keyword>
<gene>
    <name evidence="17" type="ORF">OKA104_LOCUS6083</name>
</gene>
<dbReference type="InterPro" id="IPR036734">
    <property type="entry name" value="Neur_chan_lig-bd_sf"/>
</dbReference>
<dbReference type="InterPro" id="IPR006201">
    <property type="entry name" value="Neur_channel"/>
</dbReference>
<keyword evidence="11" id="KW-1071">Ligand-gated ion channel</keyword>
<dbReference type="InterPro" id="IPR038050">
    <property type="entry name" value="Neuro_actylchol_rec"/>
</dbReference>
<dbReference type="AlphaFoldDB" id="A0A818MJG9"/>
<evidence type="ECO:0000256" key="3">
    <source>
        <dbReference type="ARBA" id="ARBA00022692"/>
    </source>
</evidence>
<sequence>MMNISVWLVLLGLIFYKNINGSDIAKKLYEDLMLKYDKRVRPVFNATETLNVGISLSVSQLIDVDEKSQIMTTNVWLKHEWRDYRLTWNPESYDNICIMHIPSDEIWLPDIALYNNADGKYQITLKTKASVYPTGAIVWEPPMTYKSSCPINVQYFPFDEQSCSLKFGSWTHDGNQVNLTHIVYKDLEMARNLDNYRAQGVFFRDYYPNGEWDIIRAPATRNQKRYSCCLQPYYDITYALVLKRKTLFYTVHLIIPCVGISLLTFIVFYLPSQSGEKIVLCISIELALTVIFPLLADLIPPTSVMIPLLGKYLLFIMILVALSILNTIIILAIYYREEHHEKRMSVWMRYYFVEVLPPFLLLSSSQKQNQLEKNQNEKTKTFVKLPSDNTSDAIFSRMLENLLHLGEVERIFSKFDTAVTKNKNAHDWKHVALVLDRILLIVFTTVSLTGTIAILAQRKRSIISTIDLNNLNQGVFNACNYIHQY</sequence>
<dbReference type="SUPFAM" id="SSF90112">
    <property type="entry name" value="Neurotransmitter-gated ion-channel transmembrane pore"/>
    <property type="match status" value="1"/>
</dbReference>
<keyword evidence="7 14" id="KW-0472">Membrane</keyword>
<dbReference type="NCBIfam" id="TIGR00860">
    <property type="entry name" value="LIC"/>
    <property type="match status" value="1"/>
</dbReference>
<evidence type="ECO:0000256" key="5">
    <source>
        <dbReference type="ARBA" id="ARBA00023018"/>
    </source>
</evidence>
<dbReference type="Pfam" id="PF02931">
    <property type="entry name" value="Neur_chan_LBD"/>
    <property type="match status" value="1"/>
</dbReference>
<keyword evidence="6 14" id="KW-0406">Ion transport</keyword>
<evidence type="ECO:0000313" key="18">
    <source>
        <dbReference type="Proteomes" id="UP000663881"/>
    </source>
</evidence>
<dbReference type="Gene3D" id="2.70.170.10">
    <property type="entry name" value="Neurotransmitter-gated ion-channel ligand-binding domain"/>
    <property type="match status" value="1"/>
</dbReference>
<proteinExistence type="inferred from homology"/>
<dbReference type="PRINTS" id="PR00252">
    <property type="entry name" value="NRIONCHANNEL"/>
</dbReference>
<organism evidence="17 18">
    <name type="scientific">Adineta steineri</name>
    <dbReference type="NCBI Taxonomy" id="433720"/>
    <lineage>
        <taxon>Eukaryota</taxon>
        <taxon>Metazoa</taxon>
        <taxon>Spiralia</taxon>
        <taxon>Gnathifera</taxon>
        <taxon>Rotifera</taxon>
        <taxon>Eurotatoria</taxon>
        <taxon>Bdelloidea</taxon>
        <taxon>Adinetida</taxon>
        <taxon>Adinetidae</taxon>
        <taxon>Adineta</taxon>
    </lineage>
</organism>
<dbReference type="CDD" id="cd19064">
    <property type="entry name" value="LGIC_TM_nAChR"/>
    <property type="match status" value="1"/>
</dbReference>
<comment type="subcellular location">
    <subcellularLocation>
        <location evidence="13">Synaptic cell membrane</location>
        <topology evidence="13">Multi-pass membrane protein</topology>
    </subcellularLocation>
</comment>
<feature type="transmembrane region" description="Helical" evidence="14">
    <location>
        <begin position="438"/>
        <end position="456"/>
    </location>
</feature>
<evidence type="ECO:0008006" key="19">
    <source>
        <dbReference type="Google" id="ProtNLM"/>
    </source>
</evidence>
<dbReference type="PANTHER" id="PTHR18945">
    <property type="entry name" value="NEUROTRANSMITTER GATED ION CHANNEL"/>
    <property type="match status" value="1"/>
</dbReference>
<keyword evidence="14" id="KW-0732">Signal</keyword>
<dbReference type="InterPro" id="IPR002394">
    <property type="entry name" value="Nicotinic_acetylcholine_rcpt"/>
</dbReference>
<feature type="signal peptide" evidence="14">
    <location>
        <begin position="1"/>
        <end position="21"/>
    </location>
</feature>
<dbReference type="InterPro" id="IPR006029">
    <property type="entry name" value="Neurotrans-gated_channel_TM"/>
</dbReference>
<keyword evidence="1 14" id="KW-0813">Transport</keyword>
<dbReference type="FunFam" id="2.70.170.10:FF:000013">
    <property type="entry name" value="Acetylcholine receptor subunit alpha"/>
    <property type="match status" value="1"/>
</dbReference>
<name>A0A818MJG9_9BILA</name>
<accession>A0A818MJG9</accession>
<dbReference type="EMBL" id="CAJOAY010000220">
    <property type="protein sequence ID" value="CAF3590409.1"/>
    <property type="molecule type" value="Genomic_DNA"/>
</dbReference>
<keyword evidence="12 14" id="KW-0407">Ion channel</keyword>
<evidence type="ECO:0000256" key="10">
    <source>
        <dbReference type="ARBA" id="ARBA00023180"/>
    </source>
</evidence>
<keyword evidence="4 14" id="KW-1133">Transmembrane helix</keyword>
<reference evidence="17" key="1">
    <citation type="submission" date="2021-02" db="EMBL/GenBank/DDBJ databases">
        <authorList>
            <person name="Nowell W R."/>
        </authorList>
    </citation>
    <scope>NUCLEOTIDE SEQUENCE</scope>
</reference>
<keyword evidence="8" id="KW-1015">Disulfide bond</keyword>
<evidence type="ECO:0000256" key="6">
    <source>
        <dbReference type="ARBA" id="ARBA00023065"/>
    </source>
</evidence>
<evidence type="ECO:0000256" key="13">
    <source>
        <dbReference type="ARBA" id="ARBA00034099"/>
    </source>
</evidence>
<dbReference type="InterPro" id="IPR036719">
    <property type="entry name" value="Neuro-gated_channel_TM_sf"/>
</dbReference>
<evidence type="ECO:0000256" key="14">
    <source>
        <dbReference type="RuleBase" id="RU000687"/>
    </source>
</evidence>
<dbReference type="Pfam" id="PF02932">
    <property type="entry name" value="Neur_chan_memb"/>
    <property type="match status" value="1"/>
</dbReference>